<evidence type="ECO:0000259" key="10">
    <source>
        <dbReference type="SMART" id="SM00827"/>
    </source>
</evidence>
<keyword evidence="7" id="KW-0539">Nucleus</keyword>
<organism evidence="11 12">
    <name type="scientific">Didymella heteroderae</name>
    <dbReference type="NCBI Taxonomy" id="1769908"/>
    <lineage>
        <taxon>Eukaryota</taxon>
        <taxon>Fungi</taxon>
        <taxon>Dikarya</taxon>
        <taxon>Ascomycota</taxon>
        <taxon>Pezizomycotina</taxon>
        <taxon>Dothideomycetes</taxon>
        <taxon>Pleosporomycetidae</taxon>
        <taxon>Pleosporales</taxon>
        <taxon>Pleosporineae</taxon>
        <taxon>Didymellaceae</taxon>
        <taxon>Didymella</taxon>
    </lineage>
</organism>
<dbReference type="SUPFAM" id="SSF52151">
    <property type="entry name" value="FabD/lysophospholipase-like"/>
    <property type="match status" value="1"/>
</dbReference>
<evidence type="ECO:0000256" key="2">
    <source>
        <dbReference type="ARBA" id="ARBA00008782"/>
    </source>
</evidence>
<proteinExistence type="inferred from homology"/>
<dbReference type="GO" id="GO:0003712">
    <property type="term" value="F:transcription coregulator activity"/>
    <property type="evidence" value="ECO:0007669"/>
    <property type="project" value="InterPro"/>
</dbReference>
<feature type="domain" description="Malonyl-CoA:ACP transacylase (MAT)" evidence="10">
    <location>
        <begin position="1226"/>
        <end position="1565"/>
    </location>
</feature>
<keyword evidence="5" id="KW-0010">Activator</keyword>
<feature type="region of interest" description="Disordered" evidence="9">
    <location>
        <begin position="26"/>
        <end position="45"/>
    </location>
</feature>
<dbReference type="Gene3D" id="3.30.70.250">
    <property type="entry name" value="Malonyl-CoA ACP transacylase, ACP-binding"/>
    <property type="match status" value="1"/>
</dbReference>
<evidence type="ECO:0000256" key="7">
    <source>
        <dbReference type="ARBA" id="ARBA00023242"/>
    </source>
</evidence>
<dbReference type="InterPro" id="IPR001227">
    <property type="entry name" value="Ac_transferase_dom_sf"/>
</dbReference>
<dbReference type="GO" id="GO:0006357">
    <property type="term" value="P:regulation of transcription by RNA polymerase II"/>
    <property type="evidence" value="ECO:0007669"/>
    <property type="project" value="InterPro"/>
</dbReference>
<evidence type="ECO:0000313" key="12">
    <source>
        <dbReference type="Proteomes" id="UP000758155"/>
    </source>
</evidence>
<sequence>MANLPGFTTNFPAGYPTIPRASNFAGGASNSSSTGSPSGQNTTAAPQFDIFDWHPAYQSCQRYFLDHAQHDNTVQVVAALINICLPFQWTPHPILSSAGPLPHSSGPAAYTQPWPRQGPVLNSKGQPTPAWVSLIPFIRRLVITGMDQAAVMHGFFGDDWKKGVGPVHECERRNYLFAAKSVGWAKVKCHPGLAGRPAPSRWIMDSMVKEWTVFLDRCLNQRVHADIFDAATAQLHQKSPLPGHKLAALLLKPRSPNASSVDPRVIVYLERLLVLKKVDASDVLSATFYYSKDRLPKIGNDSLEKQPRWCNSPALEELVCHRLQRAFVAEERPVNNTEGLQTLIVVTRWMQAMVTSHTSDTMMQAMAGIQHQPQQHSIDVREALGVLVVGVIENSKILMILNHPTAKDLRKCVAQSLSSFTPFLSHNSLGSQSSLEIANRLEISQKQHELYEKPATIEGVQNENANLEVAALQLDAVMDLALVSTRAGLYVFLNSLLVARPLTDEVVIINYLHAKYKIEPQNMATDLVTASFDILANAMYRSEPSSTMFCLKSFLINKVPILLTQLSGSIFPLTPEISITQALNHIDPSAFPAFSQGFDDIMGGNNSLSDVRQDFLNACALHGHITTSTVERLLGEQPIQGPPANKYEKKALLDQCKNNFDKINAYIDEMENLDGNAAAIVGATTEFIAHLCETQVTMHLKQICNLLSKKPQCLDVMLQFTSPASILQPLCQFLDDWHYDNDQGEYQPVYDEFGAILVLIMAFVYRYDLSHTDLGISQESFIARLIERGSHNIAPDDLTEDQGKHLGSWLKGLYDSGNEGLSNDVFASCRPQDFYLIVPTFFSQTVMACSAGVLSHETVKGGLEYLGETFLLPSLIGGLSWMASHALKQTHNDLDAMMKIFHDAILTVPSGGDAQAMHSTIIAMVSSRLEKCFRTLQRRDPSRTNIEPLLQAIKPNAHYDRSTYPSIRELEQLTNAPNSTLNTALRHTVQQLAQWASTAAINPNPPSYTHRLIYASSSTLGVYQTVRAIIDEVKAQTEAGNGANALDVGMSIICAPTVENSPIPVGWMGSSIHAPAPPRTRMNLREMLKHMFDNAAPLVATDPSSAEAIVRLHRRVEAQLASIGQGSLQPPVITMPNVSINEMQAQTINDDINKAMEDAANASLTNDLELQTLDKKALEQSMQDLAGAGDLDLSNMGMDAGSNMTGDMNANLGSLPDIDLGDMNSQGVQRVGMITPWLEAFPRTAKPILEEIDSTLNLPGTPLTRIIESGTNAELTHTENAQPAIMATSILILRILEQEFGFKTSERVDITLGHSLGEFAALVAGGYLAFQDALRMVRRRAEVASKASKDAVETEGGEFGMVALVCESEEHMSALIAAIREFLRLGGSRSDSNDDLPAVQQVLIANINSKNQIVLSGSIARINTLLANLRQFGGHDPRHVRLKSDTPFHGPLMQPTYETVKRMLYKSKPDGSDIVTWPGVMPCVSNVTGKPYESKDQLKDLLARSCIETVQWWKSVKYLHEQEGVKRYIGIGPGKVGRNLVGKEVGMKGAVKGGGVWAVTSPRDMEEVVRALDDTENIED</sequence>
<evidence type="ECO:0000256" key="3">
    <source>
        <dbReference type="ARBA" id="ARBA00020628"/>
    </source>
</evidence>
<protein>
    <recommendedName>
        <fullName evidence="3">Mediator of RNA polymerase II transcription subunit 5</fullName>
    </recommendedName>
    <alternativeName>
        <fullName evidence="8">Mediator complex subunit 5</fullName>
    </alternativeName>
</protein>
<comment type="caution">
    <text evidence="11">The sequence shown here is derived from an EMBL/GenBank/DDBJ whole genome shotgun (WGS) entry which is preliminary data.</text>
</comment>
<evidence type="ECO:0000313" key="11">
    <source>
        <dbReference type="EMBL" id="KAF3034227.1"/>
    </source>
</evidence>
<evidence type="ECO:0000256" key="8">
    <source>
        <dbReference type="ARBA" id="ARBA00031256"/>
    </source>
</evidence>
<dbReference type="Pfam" id="PF08689">
    <property type="entry name" value="Med5"/>
    <property type="match status" value="1"/>
</dbReference>
<dbReference type="Proteomes" id="UP000758155">
    <property type="component" value="Unassembled WGS sequence"/>
</dbReference>
<dbReference type="InterPro" id="IPR016035">
    <property type="entry name" value="Acyl_Trfase/lysoPLipase"/>
</dbReference>
<evidence type="ECO:0000256" key="6">
    <source>
        <dbReference type="ARBA" id="ARBA00023163"/>
    </source>
</evidence>
<dbReference type="PANTHER" id="PTHR35784">
    <property type="entry name" value="MEDIATOR OF RNA POLYMERASE II TRANSCRIPTION SUBUNIT 5"/>
    <property type="match status" value="1"/>
</dbReference>
<dbReference type="EMBL" id="SWKV01000070">
    <property type="protein sequence ID" value="KAF3034227.1"/>
    <property type="molecule type" value="Genomic_DNA"/>
</dbReference>
<dbReference type="InterPro" id="IPR014801">
    <property type="entry name" value="Mediator_Med5_fun"/>
</dbReference>
<dbReference type="GO" id="GO:0016740">
    <property type="term" value="F:transferase activity"/>
    <property type="evidence" value="ECO:0007669"/>
    <property type="project" value="InterPro"/>
</dbReference>
<accession>A0A9P4WJT4</accession>
<gene>
    <name evidence="11" type="primary">NUT1</name>
    <name evidence="11" type="ORF">E8E12_003232</name>
</gene>
<dbReference type="PANTHER" id="PTHR35784:SF1">
    <property type="entry name" value="MEDIATOR OF RNA POLYMERASE II TRANSCRIPTION SUBUNIT 5"/>
    <property type="match status" value="1"/>
</dbReference>
<dbReference type="InterPro" id="IPR014043">
    <property type="entry name" value="Acyl_transferase_dom"/>
</dbReference>
<evidence type="ECO:0000256" key="5">
    <source>
        <dbReference type="ARBA" id="ARBA00023159"/>
    </source>
</evidence>
<dbReference type="Gene3D" id="3.40.366.10">
    <property type="entry name" value="Malonyl-Coenzyme A Acyl Carrier Protein, domain 2"/>
    <property type="match status" value="1"/>
</dbReference>
<dbReference type="InterPro" id="IPR016036">
    <property type="entry name" value="Malonyl_transacylase_ACP-bd"/>
</dbReference>
<evidence type="ECO:0000256" key="1">
    <source>
        <dbReference type="ARBA" id="ARBA00004123"/>
    </source>
</evidence>
<reference evidence="11" key="1">
    <citation type="submission" date="2019-04" db="EMBL/GenBank/DDBJ databases">
        <title>Sequencing of skin fungus with MAO and IRED activity.</title>
        <authorList>
            <person name="Marsaioli A.J."/>
            <person name="Bonatto J.M.C."/>
            <person name="Reis Junior O."/>
        </authorList>
    </citation>
    <scope>NUCLEOTIDE SEQUENCE</scope>
    <source>
        <strain evidence="11">28M1</strain>
    </source>
</reference>
<dbReference type="Pfam" id="PF00698">
    <property type="entry name" value="Acyl_transf_1"/>
    <property type="match status" value="1"/>
</dbReference>
<dbReference type="SUPFAM" id="SSF55048">
    <property type="entry name" value="Probable ACP-binding domain of malonyl-CoA ACP transacylase"/>
    <property type="match status" value="1"/>
</dbReference>
<keyword evidence="4" id="KW-0805">Transcription regulation</keyword>
<evidence type="ECO:0000256" key="4">
    <source>
        <dbReference type="ARBA" id="ARBA00023015"/>
    </source>
</evidence>
<comment type="similarity">
    <text evidence="2">Belongs to the Mediator complex subunit 5 family.</text>
</comment>
<dbReference type="GO" id="GO:0016592">
    <property type="term" value="C:mediator complex"/>
    <property type="evidence" value="ECO:0007669"/>
    <property type="project" value="InterPro"/>
</dbReference>
<keyword evidence="12" id="KW-1185">Reference proteome</keyword>
<dbReference type="OrthoDB" id="5322661at2759"/>
<keyword evidence="6" id="KW-0804">Transcription</keyword>
<dbReference type="SMART" id="SM00827">
    <property type="entry name" value="PKS_AT"/>
    <property type="match status" value="1"/>
</dbReference>
<name>A0A9P4WJT4_9PLEO</name>
<comment type="subcellular location">
    <subcellularLocation>
        <location evidence="1">Nucleus</location>
    </subcellularLocation>
</comment>
<evidence type="ECO:0000256" key="9">
    <source>
        <dbReference type="SAM" id="MobiDB-lite"/>
    </source>
</evidence>
<feature type="compositionally biased region" description="Low complexity" evidence="9">
    <location>
        <begin position="26"/>
        <end position="43"/>
    </location>
</feature>